<dbReference type="EMBL" id="BAAALR010000051">
    <property type="protein sequence ID" value="GAA1699215.1"/>
    <property type="molecule type" value="Genomic_DNA"/>
</dbReference>
<sequence>MSSASGAAVGPGVAGWPEGPPLGGVRPSPGAAGPSPGAVAATGRLGRWSVIAGLPESVRVWAG</sequence>
<evidence type="ECO:0000313" key="3">
    <source>
        <dbReference type="Proteomes" id="UP001499947"/>
    </source>
</evidence>
<reference evidence="2 3" key="1">
    <citation type="journal article" date="2019" name="Int. J. Syst. Evol. Microbiol.">
        <title>The Global Catalogue of Microorganisms (GCM) 10K type strain sequencing project: providing services to taxonomists for standard genome sequencing and annotation.</title>
        <authorList>
            <consortium name="The Broad Institute Genomics Platform"/>
            <consortium name="The Broad Institute Genome Sequencing Center for Infectious Disease"/>
            <person name="Wu L."/>
            <person name="Ma J."/>
        </authorList>
    </citation>
    <scope>NUCLEOTIDE SEQUENCE [LARGE SCALE GENOMIC DNA]</scope>
    <source>
        <strain evidence="2 3">JCM 13244</strain>
    </source>
</reference>
<comment type="caution">
    <text evidence="2">The sequence shown here is derived from an EMBL/GenBank/DDBJ whole genome shotgun (WGS) entry which is preliminary data.</text>
</comment>
<dbReference type="Proteomes" id="UP001499947">
    <property type="component" value="Unassembled WGS sequence"/>
</dbReference>
<name>A0ABN2I610_9ACTN</name>
<keyword evidence="3" id="KW-1185">Reference proteome</keyword>
<evidence type="ECO:0000313" key="2">
    <source>
        <dbReference type="EMBL" id="GAA1699215.1"/>
    </source>
</evidence>
<feature type="region of interest" description="Disordered" evidence="1">
    <location>
        <begin position="1"/>
        <end position="39"/>
    </location>
</feature>
<evidence type="ECO:0000256" key="1">
    <source>
        <dbReference type="SAM" id="MobiDB-lite"/>
    </source>
</evidence>
<accession>A0ABN2I610</accession>
<gene>
    <name evidence="2" type="ORF">GCM10009680_44390</name>
</gene>
<proteinExistence type="predicted"/>
<protein>
    <submittedName>
        <fullName evidence="2">Uncharacterized protein</fullName>
    </submittedName>
</protein>
<organism evidence="2 3">
    <name type="scientific">Streptomyces yatensis</name>
    <dbReference type="NCBI Taxonomy" id="155177"/>
    <lineage>
        <taxon>Bacteria</taxon>
        <taxon>Bacillati</taxon>
        <taxon>Actinomycetota</taxon>
        <taxon>Actinomycetes</taxon>
        <taxon>Kitasatosporales</taxon>
        <taxon>Streptomycetaceae</taxon>
        <taxon>Streptomyces</taxon>
        <taxon>Streptomyces violaceusniger group</taxon>
    </lineage>
</organism>